<feature type="domain" description="HMG box" evidence="4">
    <location>
        <begin position="44"/>
        <end position="112"/>
    </location>
</feature>
<evidence type="ECO:0000259" key="4">
    <source>
        <dbReference type="PROSITE" id="PS50118"/>
    </source>
</evidence>
<dbReference type="SMART" id="SM00398">
    <property type="entry name" value="HMG"/>
    <property type="match status" value="1"/>
</dbReference>
<dbReference type="InterPro" id="IPR036910">
    <property type="entry name" value="HMG_box_dom_sf"/>
</dbReference>
<dbReference type="OrthoDB" id="6247875at2759"/>
<dbReference type="EMBL" id="MCGT01000012">
    <property type="protein sequence ID" value="ORX55079.1"/>
    <property type="molecule type" value="Genomic_DNA"/>
</dbReference>
<evidence type="ECO:0000313" key="6">
    <source>
        <dbReference type="Proteomes" id="UP000242146"/>
    </source>
</evidence>
<dbReference type="PROSITE" id="PS50118">
    <property type="entry name" value="HMG_BOX_2"/>
    <property type="match status" value="1"/>
</dbReference>
<keyword evidence="6" id="KW-1185">Reference proteome</keyword>
<evidence type="ECO:0000256" key="3">
    <source>
        <dbReference type="PROSITE-ProRule" id="PRU00267"/>
    </source>
</evidence>
<dbReference type="GO" id="GO:0000981">
    <property type="term" value="F:DNA-binding transcription factor activity, RNA polymerase II-specific"/>
    <property type="evidence" value="ECO:0007669"/>
    <property type="project" value="TreeGrafter"/>
</dbReference>
<dbReference type="PANTHER" id="PTHR45789">
    <property type="entry name" value="FI18025P1"/>
    <property type="match status" value="1"/>
</dbReference>
<dbReference type="CDD" id="cd01389">
    <property type="entry name" value="HMG-box_ROX1-like"/>
    <property type="match status" value="1"/>
</dbReference>
<feature type="DNA-binding region" description="HMG box" evidence="3">
    <location>
        <begin position="44"/>
        <end position="112"/>
    </location>
</feature>
<dbReference type="SUPFAM" id="SSF47095">
    <property type="entry name" value="HMG-box"/>
    <property type="match status" value="1"/>
</dbReference>
<dbReference type="GO" id="GO:0000978">
    <property type="term" value="F:RNA polymerase II cis-regulatory region sequence-specific DNA binding"/>
    <property type="evidence" value="ECO:0007669"/>
    <property type="project" value="TreeGrafter"/>
</dbReference>
<keyword evidence="1 3" id="KW-0238">DNA-binding</keyword>
<dbReference type="Proteomes" id="UP000242146">
    <property type="component" value="Unassembled WGS sequence"/>
</dbReference>
<evidence type="ECO:0000313" key="5">
    <source>
        <dbReference type="EMBL" id="ORX55079.1"/>
    </source>
</evidence>
<keyword evidence="2 3" id="KW-0539">Nucleus</keyword>
<accession>A0A1X2GJ98</accession>
<dbReference type="PANTHER" id="PTHR45789:SF2">
    <property type="entry name" value="FI18025P1"/>
    <property type="match status" value="1"/>
</dbReference>
<name>A0A1X2GJ98_9FUNG</name>
<dbReference type="InterPro" id="IPR009071">
    <property type="entry name" value="HMG_box_dom"/>
</dbReference>
<evidence type="ECO:0000256" key="1">
    <source>
        <dbReference type="ARBA" id="ARBA00023125"/>
    </source>
</evidence>
<comment type="caution">
    <text evidence="5">The sequence shown here is derived from an EMBL/GenBank/DDBJ whole genome shotgun (WGS) entry which is preliminary data.</text>
</comment>
<dbReference type="InterPro" id="IPR051356">
    <property type="entry name" value="SOX/SOX-like_TF"/>
</dbReference>
<dbReference type="Pfam" id="PF00505">
    <property type="entry name" value="HMG_box"/>
    <property type="match status" value="1"/>
</dbReference>
<gene>
    <name evidence="5" type="ORF">DM01DRAFT_325204</name>
</gene>
<organism evidence="5 6">
    <name type="scientific">Hesseltinella vesiculosa</name>
    <dbReference type="NCBI Taxonomy" id="101127"/>
    <lineage>
        <taxon>Eukaryota</taxon>
        <taxon>Fungi</taxon>
        <taxon>Fungi incertae sedis</taxon>
        <taxon>Mucoromycota</taxon>
        <taxon>Mucoromycotina</taxon>
        <taxon>Mucoromycetes</taxon>
        <taxon>Mucorales</taxon>
        <taxon>Cunninghamellaceae</taxon>
        <taxon>Hesseltinella</taxon>
    </lineage>
</organism>
<reference evidence="5 6" key="1">
    <citation type="submission" date="2016-07" db="EMBL/GenBank/DDBJ databases">
        <title>Pervasive Adenine N6-methylation of Active Genes in Fungi.</title>
        <authorList>
            <consortium name="DOE Joint Genome Institute"/>
            <person name="Mondo S.J."/>
            <person name="Dannebaum R.O."/>
            <person name="Kuo R.C."/>
            <person name="Labutti K."/>
            <person name="Haridas S."/>
            <person name="Kuo A."/>
            <person name="Salamov A."/>
            <person name="Ahrendt S.R."/>
            <person name="Lipzen A."/>
            <person name="Sullivan W."/>
            <person name="Andreopoulos W.B."/>
            <person name="Clum A."/>
            <person name="Lindquist E."/>
            <person name="Daum C."/>
            <person name="Ramamoorthy G.K."/>
            <person name="Gryganskyi A."/>
            <person name="Culley D."/>
            <person name="Magnuson J.K."/>
            <person name="James T.Y."/>
            <person name="O'Malley M.A."/>
            <person name="Stajich J.E."/>
            <person name="Spatafora J.W."/>
            <person name="Visel A."/>
            <person name="Grigoriev I.V."/>
        </authorList>
    </citation>
    <scope>NUCLEOTIDE SEQUENCE [LARGE SCALE GENOMIC DNA]</scope>
    <source>
        <strain evidence="5 6">NRRL 3301</strain>
    </source>
</reference>
<protein>
    <recommendedName>
        <fullName evidence="4">HMG box domain-containing protein</fullName>
    </recommendedName>
</protein>
<dbReference type="GO" id="GO:0005634">
    <property type="term" value="C:nucleus"/>
    <property type="evidence" value="ECO:0007669"/>
    <property type="project" value="UniProtKB-UniRule"/>
</dbReference>
<dbReference type="Gene3D" id="1.10.30.10">
    <property type="entry name" value="High mobility group box domain"/>
    <property type="match status" value="1"/>
</dbReference>
<dbReference type="STRING" id="101127.A0A1X2GJ98"/>
<sequence length="321" mass="36279">MPSPLTPLTPSQLRDVRKLIDHVQTLPRNRRVRAKRQRQQGSEPPRPMNCFLVYRCEKQRQITELCPGANHRMISKIVASWWKAISLEHRRLYQEQASLEKIKHLDQYPDYKYMPKRKPSVKLDSNQVETFKEATPELMPGADIDLKLETVDRLPDPNGPIKPEPVATAPPMLNSHQHPTPPATNPPVFLDPLLMPPLAQSATNAFVGMPNGAPDLTEPLFWPNPVTSLFEDNLANHLSMVAPLRFYPPFAPLTHQTRWPDLYPGILAPPSFLESYLPFFNGMSGAMDYLVFSPEAFGTVPPSTTFHPTFGHPALATNHTH</sequence>
<proteinExistence type="predicted"/>
<dbReference type="AlphaFoldDB" id="A0A1X2GJ98"/>
<evidence type="ECO:0000256" key="2">
    <source>
        <dbReference type="ARBA" id="ARBA00023242"/>
    </source>
</evidence>